<evidence type="ECO:0000313" key="1">
    <source>
        <dbReference type="EMBL" id="SCL59701.1"/>
    </source>
</evidence>
<dbReference type="STRING" id="47855.GA0070606_3147"/>
<gene>
    <name evidence="1" type="ORF">GA0070606_3147</name>
</gene>
<accession>A0A1C6V0A7</accession>
<keyword evidence="2" id="KW-1185">Reference proteome</keyword>
<evidence type="ECO:0008006" key="3">
    <source>
        <dbReference type="Google" id="ProtNLM"/>
    </source>
</evidence>
<dbReference type="EMBL" id="FMHZ01000002">
    <property type="protein sequence ID" value="SCL59701.1"/>
    <property type="molecule type" value="Genomic_DNA"/>
</dbReference>
<reference evidence="2" key="1">
    <citation type="submission" date="2016-06" db="EMBL/GenBank/DDBJ databases">
        <authorList>
            <person name="Varghese N."/>
            <person name="Submissions Spin"/>
        </authorList>
    </citation>
    <scope>NUCLEOTIDE SEQUENCE [LARGE SCALE GENOMIC DNA]</scope>
    <source>
        <strain evidence="2">DSM 43903</strain>
    </source>
</reference>
<organism evidence="1 2">
    <name type="scientific">Micromonospora citrea</name>
    <dbReference type="NCBI Taxonomy" id="47855"/>
    <lineage>
        <taxon>Bacteria</taxon>
        <taxon>Bacillati</taxon>
        <taxon>Actinomycetota</taxon>
        <taxon>Actinomycetes</taxon>
        <taxon>Micromonosporales</taxon>
        <taxon>Micromonosporaceae</taxon>
        <taxon>Micromonospora</taxon>
    </lineage>
</organism>
<protein>
    <recommendedName>
        <fullName evidence="3">FlgD Ig-like domain-containing protein</fullName>
    </recommendedName>
</protein>
<dbReference type="AlphaFoldDB" id="A0A1C6V0A7"/>
<dbReference type="RefSeq" id="WP_091100162.1">
    <property type="nucleotide sequence ID" value="NZ_FMHZ01000002.1"/>
</dbReference>
<dbReference type="Proteomes" id="UP000199001">
    <property type="component" value="Unassembled WGS sequence"/>
</dbReference>
<proteinExistence type="predicted"/>
<dbReference type="Gene3D" id="2.60.40.4070">
    <property type="match status" value="1"/>
</dbReference>
<sequence length="781" mass="82352">MVRGSLSRAGIAGAVSFALAVGLVPVTTGTARAEPVPGEVVVPAAYVLSPQTRLLSAGPSGFLRHEPTHEYLWTSYAGVDTRLAMSSTDAVTVPDFGAGSDVVASPKLADRTVTLRDVTTGRSRTVAVPLGHTYVSTLGSTVVTTAQDPADGDHTWRLLDSHDDGSVTPRAVAGVPDGVTAVFDISGPIGDARGQVVQYRVGGTPRTGFLDVERGRLVPLPYATYGSTGTVVLTSTHLLWWHDGTVAVHARADLTATPRTVPLTGDSQVLGMVGETLVVGRHDPATGPLNYLDPVWRVEAVDLGGRTVRTLLARSAGLPMPTPDGRLLLQGGPDVERWGISVVEAVDGGDVTIRRVAEAYPRKLQAVSGLTLTQGRLNTLERRNAWQERRHLHTREIGVTGSLAIGARTDRGPGPASCDTTACPELHDTGDGRTVVSGLSYGRTDDDRQPRLLEPTASMPGLRIDGTRTYQSVAAVGGRFAALTLPYAGTAAETRVVDLGTGGTVFTTTAQVEALWGTTLWVRDGNDAVSPVDVLTGQRGTQVWFGRGCLLEDLQAVGRWLLWTCVGSAPGQGVYDTVKRTNLTLVTGTDWSSAKLGDGFVASEVDGQLKITDVRGGTAVSRAAGAFASWRPWDVDPHTGVVAHLGADGGIHLVPSGIPVSPLVRLDAVVPTAAHVKNGTGHWSPRWWLSKPTASWQLVIRAQSGAVVRTLSGGQTRGLVAPVWNGEDDRRRQTPNGDYAWTLTATPADGQGEALTASGTLRFSNGCQIGDRPQLVTIRCR</sequence>
<evidence type="ECO:0000313" key="2">
    <source>
        <dbReference type="Proteomes" id="UP000199001"/>
    </source>
</evidence>
<dbReference type="OrthoDB" id="3275941at2"/>
<name>A0A1C6V0A7_9ACTN</name>